<dbReference type="CDD" id="cd09917">
    <property type="entry name" value="F-box_SF"/>
    <property type="match status" value="1"/>
</dbReference>
<dbReference type="PROSITE" id="PS50181">
    <property type="entry name" value="FBOX"/>
    <property type="match status" value="1"/>
</dbReference>
<dbReference type="SMART" id="SM00256">
    <property type="entry name" value="FBOX"/>
    <property type="match status" value="1"/>
</dbReference>
<organism evidence="2 3">
    <name type="scientific">Cerrena zonata</name>
    <dbReference type="NCBI Taxonomy" id="2478898"/>
    <lineage>
        <taxon>Eukaryota</taxon>
        <taxon>Fungi</taxon>
        <taxon>Dikarya</taxon>
        <taxon>Basidiomycota</taxon>
        <taxon>Agaricomycotina</taxon>
        <taxon>Agaricomycetes</taxon>
        <taxon>Polyporales</taxon>
        <taxon>Cerrenaceae</taxon>
        <taxon>Cerrena</taxon>
    </lineage>
</organism>
<keyword evidence="3" id="KW-1185">Reference proteome</keyword>
<dbReference type="Proteomes" id="UP001385951">
    <property type="component" value="Unassembled WGS sequence"/>
</dbReference>
<evidence type="ECO:0000259" key="1">
    <source>
        <dbReference type="PROSITE" id="PS50181"/>
    </source>
</evidence>
<dbReference type="Pfam" id="PF12937">
    <property type="entry name" value="F-box-like"/>
    <property type="match status" value="1"/>
</dbReference>
<dbReference type="Gene3D" id="1.20.1280.50">
    <property type="match status" value="1"/>
</dbReference>
<proteinExistence type="predicted"/>
<evidence type="ECO:0000313" key="3">
    <source>
        <dbReference type="Proteomes" id="UP001385951"/>
    </source>
</evidence>
<protein>
    <recommendedName>
        <fullName evidence="1">F-box domain-containing protein</fullName>
    </recommendedName>
</protein>
<accession>A0AAW0FGM7</accession>
<dbReference type="AlphaFoldDB" id="A0AAW0FGM7"/>
<dbReference type="InterPro" id="IPR001810">
    <property type="entry name" value="F-box_dom"/>
</dbReference>
<evidence type="ECO:0000313" key="2">
    <source>
        <dbReference type="EMBL" id="KAK7677274.1"/>
    </source>
</evidence>
<gene>
    <name evidence="2" type="ORF">QCA50_019775</name>
</gene>
<sequence>MAPQRVQRAAAAKAAKAIKSKISESLEDDMTQENLIVNEFVIKKPNISGSSRAFVARVIPDNPKLAKKGTRNAGKLKQLKDMPIDIFFEITSWLHPLDLLRLSRVSKYFREMFMSKSSKALWIRARRQFNGMPDCPDSISEPQYAALVFENVCQACGVSRAPKFDFVYLVRLCGACHKENVVNGKRLLRLYPKTLDPIILRLMPRECGENYYPGSELPSLADNGSIHRYYQPQFEAIANCLLTLKRGSSAYDTFIDKMKEKAETMIKCNHAIHLWLRQESREKGKDQTENIEQRKASIKAKLLEMGYKQEDFPQDYEPDWYSCLNQPRPLTTRIWKQIKDRLEACLEREKLRKRAQTLRLREHHILIQLRPHYNEVIAQLNGDTLALWVAPLVDITKILEVNSILTNFDTPIEITPQCIQHTLDTLKNDATRLRDITERRLLADLRPIFSQAADGTEVGLPELLDHSYLLRATSFFECPSTCCSDMTYRQPFTYEDILHHIREEPCNRERIGVHIPASRISKKVIRVLGLADDILAKDLPPAFICDCLNPRLVVSSTFSGLIDHLVEDRAWYDDMVENLNDNRDLSLVLHDDHDFDSSPPFVHVRISRQSTPQFEAHNWKPKRWAMQFGCKTCENISSAVTRHRSDRNRSYTFRHGMLENRCFAHHIKTKHQHDPCEEDVMYIDHYQ</sequence>
<feature type="domain" description="F-box" evidence="1">
    <location>
        <begin position="76"/>
        <end position="125"/>
    </location>
</feature>
<dbReference type="InterPro" id="IPR036047">
    <property type="entry name" value="F-box-like_dom_sf"/>
</dbReference>
<reference evidence="2 3" key="1">
    <citation type="submission" date="2022-09" db="EMBL/GenBank/DDBJ databases">
        <authorList>
            <person name="Palmer J.M."/>
        </authorList>
    </citation>
    <scope>NUCLEOTIDE SEQUENCE [LARGE SCALE GENOMIC DNA]</scope>
    <source>
        <strain evidence="2 3">DSM 7382</strain>
    </source>
</reference>
<dbReference type="SUPFAM" id="SSF81383">
    <property type="entry name" value="F-box domain"/>
    <property type="match status" value="1"/>
</dbReference>
<name>A0AAW0FGM7_9APHY</name>
<comment type="caution">
    <text evidence="2">The sequence shown here is derived from an EMBL/GenBank/DDBJ whole genome shotgun (WGS) entry which is preliminary data.</text>
</comment>
<dbReference type="EMBL" id="JASBNA010000092">
    <property type="protein sequence ID" value="KAK7677274.1"/>
    <property type="molecule type" value="Genomic_DNA"/>
</dbReference>